<organism evidence="1 2">
    <name type="scientific">endosymbiont of Metamasius hemipterus</name>
    <dbReference type="NCBI Taxonomy" id="204627"/>
    <lineage>
        <taxon>Bacteria</taxon>
        <taxon>Pseudomonadati</taxon>
        <taxon>Pseudomonadota</taxon>
        <taxon>Gammaproteobacteria</taxon>
        <taxon>Candidatus Nardonella</taxon>
    </lineage>
</organism>
<proteinExistence type="predicted"/>
<dbReference type="EMBL" id="JAKMAI010000007">
    <property type="protein sequence ID" value="MCM0158318.1"/>
    <property type="molecule type" value="Genomic_DNA"/>
</dbReference>
<gene>
    <name evidence="1" type="ORF">L7J86_00780</name>
</gene>
<reference evidence="1" key="1">
    <citation type="submission" date="2022-01" db="EMBL/GenBank/DDBJ databases">
        <title>Genome assemble of Metamasius hemipterus Nardonella endosymbiont.</title>
        <authorList>
            <person name="Palmieri L."/>
            <person name="Pavarini R."/>
            <person name="Sharma P."/>
        </authorList>
    </citation>
    <scope>NUCLEOTIDE SEQUENCE [LARGE SCALE GENOMIC DNA]</scope>
    <source>
        <strain evidence="1">NARMHE1</strain>
    </source>
</reference>
<evidence type="ECO:0000313" key="1">
    <source>
        <dbReference type="EMBL" id="MCM0158318.1"/>
    </source>
</evidence>
<protein>
    <submittedName>
        <fullName evidence="1">Uncharacterized protein</fullName>
    </submittedName>
</protein>
<sequence length="19" mass="2429">MVERKKYGLRKSRKKVQFF</sequence>
<keyword evidence="2" id="KW-1185">Reference proteome</keyword>
<name>A0ABT0TWE6_9GAMM</name>
<accession>A0ABT0TWE6</accession>
<evidence type="ECO:0000313" key="2">
    <source>
        <dbReference type="Proteomes" id="UP001203831"/>
    </source>
</evidence>
<dbReference type="Proteomes" id="UP001203831">
    <property type="component" value="Unassembled WGS sequence"/>
</dbReference>
<comment type="caution">
    <text evidence="1">The sequence shown here is derived from an EMBL/GenBank/DDBJ whole genome shotgun (WGS) entry which is preliminary data.</text>
</comment>